<name>A0A975IV54_9CAUL</name>
<keyword evidence="3" id="KW-1185">Reference proteome</keyword>
<dbReference type="Proteomes" id="UP000676409">
    <property type="component" value="Chromosome"/>
</dbReference>
<dbReference type="EMBL" id="CP073078">
    <property type="protein sequence ID" value="QUD86956.1"/>
    <property type="molecule type" value="Genomic_DNA"/>
</dbReference>
<feature type="compositionally biased region" description="Polar residues" evidence="1">
    <location>
        <begin position="169"/>
        <end position="178"/>
    </location>
</feature>
<feature type="region of interest" description="Disordered" evidence="1">
    <location>
        <begin position="169"/>
        <end position="188"/>
    </location>
</feature>
<accession>A0A975IV54</accession>
<evidence type="ECO:0000313" key="3">
    <source>
        <dbReference type="Proteomes" id="UP000676409"/>
    </source>
</evidence>
<organism evidence="2 3">
    <name type="scientific">Phenylobacterium montanum</name>
    <dbReference type="NCBI Taxonomy" id="2823693"/>
    <lineage>
        <taxon>Bacteria</taxon>
        <taxon>Pseudomonadati</taxon>
        <taxon>Pseudomonadota</taxon>
        <taxon>Alphaproteobacteria</taxon>
        <taxon>Caulobacterales</taxon>
        <taxon>Caulobacteraceae</taxon>
        <taxon>Phenylobacterium</taxon>
    </lineage>
</organism>
<dbReference type="RefSeq" id="WP_211937008.1">
    <property type="nucleotide sequence ID" value="NZ_CP073078.1"/>
</dbReference>
<reference evidence="2" key="1">
    <citation type="submission" date="2021-04" db="EMBL/GenBank/DDBJ databases">
        <title>The complete genome sequence of Caulobacter sp. S6.</title>
        <authorList>
            <person name="Tang Y."/>
            <person name="Ouyang W."/>
            <person name="Liu Q."/>
            <person name="Huang B."/>
            <person name="Guo Z."/>
            <person name="Lei P."/>
        </authorList>
    </citation>
    <scope>NUCLEOTIDE SEQUENCE</scope>
    <source>
        <strain evidence="2">S6</strain>
    </source>
</reference>
<protein>
    <recommendedName>
        <fullName evidence="4">DUF1376 domain-containing protein</fullName>
    </recommendedName>
</protein>
<evidence type="ECO:0000313" key="2">
    <source>
        <dbReference type="EMBL" id="QUD86956.1"/>
    </source>
</evidence>
<proteinExistence type="predicted"/>
<dbReference type="KEGG" id="caul:KCG34_18035"/>
<dbReference type="AlphaFoldDB" id="A0A975IV54"/>
<evidence type="ECO:0008006" key="4">
    <source>
        <dbReference type="Google" id="ProtNLM"/>
    </source>
</evidence>
<gene>
    <name evidence="2" type="ORF">KCG34_18035</name>
</gene>
<sequence>MTGLPDPLTPPGCDMSGNDWFPLHFRRLRQSKWWRRASDVARARSVFLWGEAYLSVPAGSLPNDDDELAEAAGFGFDVAGFLAVKDEIMSAWVLCSDGRWYHPTVCEVALDAWNRLSEKRRAERERKAAQRASVRSKVKAVPPQAKAVPQDIAIVPRDTPEIARDIATHTGQTGQQDADASLSPKRDAAPQYPELFEGAWRAYPHVKGRSSKPKALAAWRRLSPDQRDGLPAAAGRYAREGREPNADCGAPGMHLWIRDQRFADWMAESAFPPRVVKLPGRWSGPANIRAAVVEAQGEEWTVSNLDRCAWRDVPSPTIVSESETRFRKLRDHVGPQLKALGVQLIHEGGAA</sequence>
<evidence type="ECO:0000256" key="1">
    <source>
        <dbReference type="SAM" id="MobiDB-lite"/>
    </source>
</evidence>